<dbReference type="PIRSF" id="PIRSF016578">
    <property type="entry name" value="HsaA"/>
    <property type="match status" value="1"/>
</dbReference>
<reference evidence="3 4" key="1">
    <citation type="submission" date="2024-04" db="EMBL/GenBank/DDBJ databases">
        <title>Arthrobacter sp. from Plains bison fecal sample.</title>
        <authorList>
            <person name="Ruzzini A."/>
        </authorList>
    </citation>
    <scope>NUCLEOTIDE SEQUENCE [LARGE SCALE GENOMIC DNA]</scope>
    <source>
        <strain evidence="3 4">EINP1</strain>
    </source>
</reference>
<dbReference type="Gene3D" id="1.20.140.10">
    <property type="entry name" value="Butyryl-CoA Dehydrogenase, subunit A, domain 3"/>
    <property type="match status" value="1"/>
</dbReference>
<feature type="domain" description="Acyl-CoA dehydrogenase C-terminal" evidence="2">
    <location>
        <begin position="227"/>
        <end position="363"/>
    </location>
</feature>
<keyword evidence="4" id="KW-1185">Reference proteome</keyword>
<dbReference type="InterPro" id="IPR037069">
    <property type="entry name" value="AcylCoA_DH/ox_N_sf"/>
</dbReference>
<dbReference type="InterPro" id="IPR036250">
    <property type="entry name" value="AcylCo_DH-like_C"/>
</dbReference>
<dbReference type="Pfam" id="PF08028">
    <property type="entry name" value="Acyl-CoA_dh_2"/>
    <property type="match status" value="1"/>
</dbReference>
<dbReference type="SUPFAM" id="SSF47203">
    <property type="entry name" value="Acyl-CoA dehydrogenase C-terminal domain-like"/>
    <property type="match status" value="1"/>
</dbReference>
<name>A0ABZ3A2N9_9MICC</name>
<organism evidence="3 4">
    <name type="scientific">Arthrobacter citreus</name>
    <dbReference type="NCBI Taxonomy" id="1670"/>
    <lineage>
        <taxon>Bacteria</taxon>
        <taxon>Bacillati</taxon>
        <taxon>Actinomycetota</taxon>
        <taxon>Actinomycetes</taxon>
        <taxon>Micrococcales</taxon>
        <taxon>Micrococcaceae</taxon>
        <taxon>Arthrobacter</taxon>
    </lineage>
</organism>
<dbReference type="PANTHER" id="PTHR48083">
    <property type="entry name" value="MEDIUM-CHAIN SPECIFIC ACYL-COA DEHYDROGENASE, MITOCHONDRIAL-RELATED"/>
    <property type="match status" value="1"/>
</dbReference>
<dbReference type="PANTHER" id="PTHR48083:SF19">
    <property type="entry name" value="FLAVIN-DEPENDENT MONOOXYGENASE, OXYGENASE SUBUNIT HSAA"/>
    <property type="match status" value="1"/>
</dbReference>
<accession>A0ABZ3A2N9</accession>
<dbReference type="SUPFAM" id="SSF56645">
    <property type="entry name" value="Acyl-CoA dehydrogenase NM domain-like"/>
    <property type="match status" value="1"/>
</dbReference>
<evidence type="ECO:0000256" key="1">
    <source>
        <dbReference type="ARBA" id="ARBA00023002"/>
    </source>
</evidence>
<sequence>MTLPTPSFSPAFARIRAAARAEAVNRERDHSLPFDTVEELQRIGFGSRRLTAEPRIPLTELFGNIVDLAAADSNIAHLFRGHIAFVETLLFNGDSEAQARWRDRLRSGALVGNAQSERGDTTDIATTLTRTEDGARLNGCKYYTTGSIYADWIHVSALDGGDYVGATVDARDPGVATADDWDGFGQQLTGSGSTTFTDVPVAPADIETFSPDAERFQYITGIYQLCLLATVAGIAEAALADTVDFVRPRQRTFAQAGQNPPRESELVQASVGRLSAASHTARAAVLSNAAELDAALAARLRGEEAGELFLAAQLGVFKTQQTLLPLVLGAVTELFEVGGASAVGTRLGLDRHWRNARTIASHNPAAERARQLGDYHLNGRLPARRSASGVSGQAPASIRTAIAATAEGA</sequence>
<dbReference type="Gene3D" id="1.10.540.10">
    <property type="entry name" value="Acyl-CoA dehydrogenase/oxidase, N-terminal domain"/>
    <property type="match status" value="1"/>
</dbReference>
<dbReference type="Gene3D" id="2.40.110.10">
    <property type="entry name" value="Butyryl-CoA Dehydrogenase, subunit A, domain 2"/>
    <property type="match status" value="1"/>
</dbReference>
<gene>
    <name evidence="3" type="ORF">AAE021_06695</name>
</gene>
<dbReference type="EMBL" id="CP151657">
    <property type="protein sequence ID" value="WZP17237.1"/>
    <property type="molecule type" value="Genomic_DNA"/>
</dbReference>
<dbReference type="InterPro" id="IPR050741">
    <property type="entry name" value="Acyl-CoA_dehydrogenase"/>
</dbReference>
<dbReference type="InterPro" id="IPR009100">
    <property type="entry name" value="AcylCoA_DH/oxidase_NM_dom_sf"/>
</dbReference>
<proteinExistence type="predicted"/>
<dbReference type="InterPro" id="IPR013107">
    <property type="entry name" value="Acyl-CoA_DH_C"/>
</dbReference>
<evidence type="ECO:0000313" key="4">
    <source>
        <dbReference type="Proteomes" id="UP001448858"/>
    </source>
</evidence>
<evidence type="ECO:0000259" key="2">
    <source>
        <dbReference type="Pfam" id="PF08028"/>
    </source>
</evidence>
<evidence type="ECO:0000313" key="3">
    <source>
        <dbReference type="EMBL" id="WZP17237.1"/>
    </source>
</evidence>
<protein>
    <recommendedName>
        <fullName evidence="2">Acyl-CoA dehydrogenase C-terminal domain-containing protein</fullName>
    </recommendedName>
</protein>
<dbReference type="Proteomes" id="UP001448858">
    <property type="component" value="Chromosome"/>
</dbReference>
<dbReference type="RefSeq" id="WP_342024832.1">
    <property type="nucleotide sequence ID" value="NZ_CP151657.1"/>
</dbReference>
<keyword evidence="1" id="KW-0560">Oxidoreductase</keyword>
<dbReference type="InterPro" id="IPR046373">
    <property type="entry name" value="Acyl-CoA_Oxase/DH_mid-dom_sf"/>
</dbReference>